<dbReference type="GO" id="GO:0061799">
    <property type="term" value="F:cyclic pyranopterin monophosphate synthase activity"/>
    <property type="evidence" value="ECO:0007669"/>
    <property type="project" value="TreeGrafter"/>
</dbReference>
<comment type="cofactor">
    <cofactor evidence="1">
        <name>[4Fe-4S] cluster</name>
        <dbReference type="ChEBI" id="CHEBI:49883"/>
    </cofactor>
</comment>
<evidence type="ECO:0000313" key="17">
    <source>
        <dbReference type="EMBL" id="HBH1543016.1"/>
    </source>
</evidence>
<evidence type="ECO:0000256" key="2">
    <source>
        <dbReference type="ARBA" id="ARBA00012167"/>
    </source>
</evidence>
<dbReference type="SFLD" id="SFLDG01067">
    <property type="entry name" value="SPASM/twitch_domain_containing"/>
    <property type="match status" value="1"/>
</dbReference>
<evidence type="ECO:0000256" key="9">
    <source>
        <dbReference type="ARBA" id="ARBA00023134"/>
    </source>
</evidence>
<proteinExistence type="predicted"/>
<dbReference type="EMBL" id="LK933149">
    <property type="protein sequence ID" value="CDT42778.1"/>
    <property type="molecule type" value="Genomic_DNA"/>
</dbReference>
<accession>A0A031WIY8</accession>
<evidence type="ECO:0000256" key="12">
    <source>
        <dbReference type="ARBA" id="ARBA00048697"/>
    </source>
</evidence>
<keyword evidence="4" id="KW-0949">S-adenosyl-L-methionine</keyword>
<evidence type="ECO:0000313" key="21">
    <source>
        <dbReference type="Proteomes" id="UP000189137"/>
    </source>
</evidence>
<keyword evidence="11" id="KW-0456">Lyase</keyword>
<organism evidence="15">
    <name type="scientific">Clostridioides difficile</name>
    <name type="common">Peptoclostridium difficile</name>
    <dbReference type="NCBI Taxonomy" id="1496"/>
    <lineage>
        <taxon>Bacteria</taxon>
        <taxon>Bacillati</taxon>
        <taxon>Bacillota</taxon>
        <taxon>Clostridia</taxon>
        <taxon>Peptostreptococcales</taxon>
        <taxon>Peptostreptococcaceae</taxon>
        <taxon>Clostridioides</taxon>
    </lineage>
</organism>
<keyword evidence="5" id="KW-0479">Metal-binding</keyword>
<evidence type="ECO:0000256" key="6">
    <source>
        <dbReference type="ARBA" id="ARBA00022741"/>
    </source>
</evidence>
<evidence type="ECO:0000313" key="16">
    <source>
        <dbReference type="EMBL" id="CDT42778.1"/>
    </source>
</evidence>
<dbReference type="SFLD" id="SFLDG01386">
    <property type="entry name" value="main_SPASM_domain-containing"/>
    <property type="match status" value="1"/>
</dbReference>
<evidence type="ECO:0000313" key="14">
    <source>
        <dbReference type="EMBL" id="CDS84117.1"/>
    </source>
</evidence>
<gene>
    <name evidence="15" type="primary">moaA</name>
    <name evidence="16" type="ORF">BN1095_470117</name>
    <name evidence="15" type="ORF">BN1096_620051</name>
    <name evidence="14" type="ORF">BN1097_250051</name>
    <name evidence="17" type="ORF">KRM00_002521</name>
    <name evidence="20" type="ORF">SAMEA1402366_00160</name>
    <name evidence="19" type="ORF">SAMEA1402399_02298</name>
    <name evidence="18" type="ORF">SAMEA3375112_01316</name>
</gene>
<dbReference type="CDD" id="cd01335">
    <property type="entry name" value="Radical_SAM"/>
    <property type="match status" value="1"/>
</dbReference>
<evidence type="ECO:0000313" key="15">
    <source>
        <dbReference type="EMBL" id="CDS87467.1"/>
    </source>
</evidence>
<dbReference type="PANTHER" id="PTHR22960">
    <property type="entry name" value="MOLYBDOPTERIN COFACTOR SYNTHESIS PROTEIN A"/>
    <property type="match status" value="1"/>
</dbReference>
<dbReference type="RefSeq" id="WP_009889647.1">
    <property type="nucleotide sequence ID" value="NZ_AP031492.1"/>
</dbReference>
<dbReference type="InterPro" id="IPR010505">
    <property type="entry name" value="MoaA_twitch"/>
</dbReference>
<dbReference type="GO" id="GO:0046872">
    <property type="term" value="F:metal ion binding"/>
    <property type="evidence" value="ECO:0007669"/>
    <property type="project" value="UniProtKB-KW"/>
</dbReference>
<evidence type="ECO:0000256" key="10">
    <source>
        <dbReference type="ARBA" id="ARBA00023150"/>
    </source>
</evidence>
<dbReference type="GO" id="GO:0006777">
    <property type="term" value="P:Mo-molybdopterin cofactor biosynthetic process"/>
    <property type="evidence" value="ECO:0007669"/>
    <property type="project" value="UniProtKB-KW"/>
</dbReference>
<keyword evidence="7" id="KW-0408">Iron</keyword>
<dbReference type="EMBL" id="LK932516">
    <property type="protein sequence ID" value="CDS87467.1"/>
    <property type="molecule type" value="Genomic_DNA"/>
</dbReference>
<feature type="domain" description="Radical SAM core" evidence="13">
    <location>
        <begin position="4"/>
        <end position="222"/>
    </location>
</feature>
<reference evidence="15" key="1">
    <citation type="submission" date="2014-07" db="EMBL/GenBank/DDBJ databases">
        <authorList>
            <person name="Monot Marc"/>
        </authorList>
    </citation>
    <scope>NUCLEOTIDE SEQUENCE</scope>
    <source>
        <strain evidence="16">7032989</strain>
        <strain evidence="14">7032994</strain>
    </source>
</reference>
<dbReference type="InterPro" id="IPR058240">
    <property type="entry name" value="rSAM_sf"/>
</dbReference>
<dbReference type="EMBL" id="CAADAN010000008">
    <property type="protein sequence ID" value="VFD32893.1"/>
    <property type="molecule type" value="Genomic_DNA"/>
</dbReference>
<dbReference type="GO" id="GO:0051539">
    <property type="term" value="F:4 iron, 4 sulfur cluster binding"/>
    <property type="evidence" value="ECO:0007669"/>
    <property type="project" value="UniProtKB-KW"/>
</dbReference>
<evidence type="ECO:0000256" key="11">
    <source>
        <dbReference type="ARBA" id="ARBA00023239"/>
    </source>
</evidence>
<dbReference type="GO" id="GO:0005525">
    <property type="term" value="F:GTP binding"/>
    <property type="evidence" value="ECO:0007669"/>
    <property type="project" value="UniProtKB-KW"/>
</dbReference>
<evidence type="ECO:0000313" key="18">
    <source>
        <dbReference type="EMBL" id="SJS14613.1"/>
    </source>
</evidence>
<dbReference type="InterPro" id="IPR013785">
    <property type="entry name" value="Aldolase_TIM"/>
</dbReference>
<dbReference type="CDD" id="cd21117">
    <property type="entry name" value="Twitch_MoaA"/>
    <property type="match status" value="1"/>
</dbReference>
<keyword evidence="3" id="KW-0004">4Fe-4S</keyword>
<evidence type="ECO:0000313" key="22">
    <source>
        <dbReference type="Proteomes" id="UP000372533"/>
    </source>
</evidence>
<evidence type="ECO:0000256" key="3">
    <source>
        <dbReference type="ARBA" id="ARBA00022485"/>
    </source>
</evidence>
<dbReference type="InterPro" id="IPR013483">
    <property type="entry name" value="MoaA"/>
</dbReference>
<evidence type="ECO:0000256" key="7">
    <source>
        <dbReference type="ARBA" id="ARBA00023004"/>
    </source>
</evidence>
<evidence type="ECO:0000313" key="20">
    <source>
        <dbReference type="EMBL" id="VHX92700.1"/>
    </source>
</evidence>
<dbReference type="Pfam" id="PF06463">
    <property type="entry name" value="Mob_synth_C"/>
    <property type="match status" value="1"/>
</dbReference>
<dbReference type="InterPro" id="IPR040064">
    <property type="entry name" value="MoaA-like"/>
</dbReference>
<evidence type="ECO:0000256" key="1">
    <source>
        <dbReference type="ARBA" id="ARBA00001966"/>
    </source>
</evidence>
<protein>
    <recommendedName>
        <fullName evidence="2">GTP 3',8-cyclase</fullName>
        <ecNumber evidence="2">4.1.99.22</ecNumber>
    </recommendedName>
</protein>
<dbReference type="UniPathway" id="UPA00344"/>
<reference evidence="20 22" key="3">
    <citation type="submission" date="2019-04" db="EMBL/GenBank/DDBJ databases">
        <authorList>
            <consortium name="Pathogen Informatics"/>
        </authorList>
    </citation>
    <scope>NUCLEOTIDE SEQUENCE [LARGE SCALE GENOMIC DNA]</scope>
    <source>
        <strain evidence="19">Clo34</strain>
        <strain evidence="23">clo34</strain>
        <strain evidence="22">tl291</strain>
        <strain evidence="20">Tl291</strain>
        <strain evidence="18 21">VRECD0157</strain>
    </source>
</reference>
<dbReference type="EMBL" id="DAEPXK010000027">
    <property type="protein sequence ID" value="HBH1543016.1"/>
    <property type="molecule type" value="Genomic_DNA"/>
</dbReference>
<name>A0A031WIY8_CLODI</name>
<evidence type="ECO:0000313" key="19">
    <source>
        <dbReference type="EMBL" id="VFD32893.1"/>
    </source>
</evidence>
<keyword evidence="10" id="KW-0501">Molybdenum cofactor biosynthesis</keyword>
<dbReference type="Pfam" id="PF04055">
    <property type="entry name" value="Radical_SAM"/>
    <property type="match status" value="1"/>
</dbReference>
<dbReference type="EMBL" id="CAAJVP010000001">
    <property type="protein sequence ID" value="VHX92700.1"/>
    <property type="molecule type" value="Genomic_DNA"/>
</dbReference>
<dbReference type="SFLD" id="SFLDS00029">
    <property type="entry name" value="Radical_SAM"/>
    <property type="match status" value="1"/>
</dbReference>
<dbReference type="SUPFAM" id="SSF102114">
    <property type="entry name" value="Radical SAM enzymes"/>
    <property type="match status" value="1"/>
</dbReference>
<dbReference type="PANTHER" id="PTHR22960:SF0">
    <property type="entry name" value="MOLYBDENUM COFACTOR BIOSYNTHESIS PROTEIN 1"/>
    <property type="match status" value="1"/>
</dbReference>
<dbReference type="PROSITE" id="PS01305">
    <property type="entry name" value="MOAA_NIFB_PQQE"/>
    <property type="match status" value="1"/>
</dbReference>
<reference evidence="17" key="4">
    <citation type="submission" date="2021-06" db="EMBL/GenBank/DDBJ databases">
        <authorList>
            <consortium name="NCBI Pathogen Detection Project"/>
        </authorList>
    </citation>
    <scope>NUCLEOTIDE SEQUENCE</scope>
    <source>
        <strain evidence="17">HN1000</strain>
    </source>
</reference>
<evidence type="ECO:0000259" key="13">
    <source>
        <dbReference type="PROSITE" id="PS51918"/>
    </source>
</evidence>
<evidence type="ECO:0000256" key="8">
    <source>
        <dbReference type="ARBA" id="ARBA00023014"/>
    </source>
</evidence>
<dbReference type="Proteomes" id="UP000878956">
    <property type="component" value="Unassembled WGS sequence"/>
</dbReference>
<keyword evidence="6" id="KW-0547">Nucleotide-binding</keyword>
<dbReference type="EMBL" id="FUPS01000004">
    <property type="protein sequence ID" value="SJS14613.1"/>
    <property type="molecule type" value="Genomic_DNA"/>
</dbReference>
<dbReference type="InterPro" id="IPR006638">
    <property type="entry name" value="Elp3/MiaA/NifB-like_rSAM"/>
</dbReference>
<dbReference type="Proteomes" id="UP000372533">
    <property type="component" value="Unassembled WGS sequence"/>
</dbReference>
<dbReference type="NCBIfam" id="TIGR02666">
    <property type="entry name" value="moaA"/>
    <property type="match status" value="1"/>
</dbReference>
<dbReference type="EMBL" id="LK932360">
    <property type="protein sequence ID" value="CDS84117.1"/>
    <property type="molecule type" value="Genomic_DNA"/>
</dbReference>
<dbReference type="SMART" id="SM00729">
    <property type="entry name" value="Elp3"/>
    <property type="match status" value="1"/>
</dbReference>
<dbReference type="Proteomes" id="UP000411588">
    <property type="component" value="Unassembled WGS sequence"/>
</dbReference>
<sequence length="319" mass="36731">MIDKYGRKIDYLRISLTDKCNLRCVYCMPPDVKFDKNYINENLSFEDYKFIIKAMAEQGITKIRFTGGEPLLYPKLNELIKFTKEECGINNIGMTTNAIGLSDRIFELEKCGLNKVNISLDSLKEYKYKSVTRGGNLKDVLKSIESCLNLGIKVKLNCVAISGFNDDELKDFMFLTVKSPIDVRFIELMPLGEANRVYKKGYFNVKEMIEKIYGLYKVKNDEKSTAEYYMFKGAKGRIGIITPLSCSFCNTCNRIRLTSSGAIKLCLHSKEEIDIKPFLHKPLLFRESMKDIIKQKPEKHHLIENKCSDTNRRMYEIGG</sequence>
<dbReference type="InterPro" id="IPR007197">
    <property type="entry name" value="rSAM"/>
</dbReference>
<evidence type="ECO:0000256" key="4">
    <source>
        <dbReference type="ARBA" id="ARBA00022691"/>
    </source>
</evidence>
<dbReference type="EC" id="4.1.99.22" evidence="2"/>
<keyword evidence="8" id="KW-0411">Iron-sulfur</keyword>
<dbReference type="SFLD" id="SFLDG01383">
    <property type="entry name" value="cyclic_pyranopterin_phosphate"/>
    <property type="match status" value="1"/>
</dbReference>
<dbReference type="OMA" id="QMSECFC"/>
<evidence type="ECO:0000313" key="23">
    <source>
        <dbReference type="Proteomes" id="UP000411588"/>
    </source>
</evidence>
<comment type="catalytic activity">
    <reaction evidence="12">
        <text>GTP + AH2 + S-adenosyl-L-methionine = (8S)-3',8-cyclo-7,8-dihydroguanosine 5'-triphosphate + 5'-deoxyadenosine + L-methionine + A + H(+)</text>
        <dbReference type="Rhea" id="RHEA:49576"/>
        <dbReference type="ChEBI" id="CHEBI:13193"/>
        <dbReference type="ChEBI" id="CHEBI:15378"/>
        <dbReference type="ChEBI" id="CHEBI:17319"/>
        <dbReference type="ChEBI" id="CHEBI:17499"/>
        <dbReference type="ChEBI" id="CHEBI:37565"/>
        <dbReference type="ChEBI" id="CHEBI:57844"/>
        <dbReference type="ChEBI" id="CHEBI:59789"/>
        <dbReference type="ChEBI" id="CHEBI:131766"/>
        <dbReference type="EC" id="4.1.99.22"/>
    </reaction>
</comment>
<dbReference type="AlphaFoldDB" id="A0A031WIY8"/>
<reference evidence="17" key="2">
    <citation type="journal article" date="2018" name="Genome Biol.">
        <title>SKESA: strategic k-mer extension for scrupulous assemblies.</title>
        <authorList>
            <person name="Souvorov A."/>
            <person name="Agarwala R."/>
            <person name="Lipman D.J."/>
        </authorList>
    </citation>
    <scope>NUCLEOTIDE SEQUENCE</scope>
    <source>
        <strain evidence="17">HN1000</strain>
    </source>
</reference>
<dbReference type="PROSITE" id="PS51918">
    <property type="entry name" value="RADICAL_SAM"/>
    <property type="match status" value="1"/>
</dbReference>
<dbReference type="KEGG" id="pdf:CD630DERM_17130"/>
<dbReference type="InterPro" id="IPR050105">
    <property type="entry name" value="MoCo_biosynth_MoaA/MoaC"/>
</dbReference>
<dbReference type="Gene3D" id="3.20.20.70">
    <property type="entry name" value="Aldolase class I"/>
    <property type="match status" value="1"/>
</dbReference>
<dbReference type="PATRIC" id="fig|1496.1372.peg.743"/>
<dbReference type="InterPro" id="IPR000385">
    <property type="entry name" value="MoaA_NifB_PqqE_Fe-S-bd_CS"/>
</dbReference>
<keyword evidence="9" id="KW-0342">GTP-binding</keyword>
<evidence type="ECO:0000256" key="5">
    <source>
        <dbReference type="ARBA" id="ARBA00022723"/>
    </source>
</evidence>
<dbReference type="Proteomes" id="UP000189137">
    <property type="component" value="Unassembled WGS sequence"/>
</dbReference>
<dbReference type="GO" id="GO:0061798">
    <property type="term" value="F:GTP 3',8'-cyclase activity"/>
    <property type="evidence" value="ECO:0007669"/>
    <property type="project" value="UniProtKB-EC"/>
</dbReference>